<dbReference type="Proteomes" id="UP000326202">
    <property type="component" value="Chromosome"/>
</dbReference>
<feature type="chain" id="PRO_5023916352" description="Lipoprotein" evidence="1">
    <location>
        <begin position="27"/>
        <end position="239"/>
    </location>
</feature>
<dbReference type="InterPro" id="IPR021747">
    <property type="entry name" value="DUF3313"/>
</dbReference>
<proteinExistence type="predicted"/>
<dbReference type="AlphaFoldDB" id="A0A5J6MJI2"/>
<reference evidence="2 3" key="1">
    <citation type="submission" date="2019-08" db="EMBL/GenBank/DDBJ databases">
        <title>Hyperibacter terrae gen. nov., sp. nov. and Hyperibacter viscosus sp. nov., two new members in the family Rhodospirillaceae isolated from the rhizosphere of Hypericum perforatum.</title>
        <authorList>
            <person name="Noviana Z."/>
        </authorList>
    </citation>
    <scope>NUCLEOTIDE SEQUENCE [LARGE SCALE GENOMIC DNA]</scope>
    <source>
        <strain evidence="2 3">R5913</strain>
    </source>
</reference>
<gene>
    <name evidence="2" type="ORF">FRZ44_28530</name>
</gene>
<evidence type="ECO:0008006" key="4">
    <source>
        <dbReference type="Google" id="ProtNLM"/>
    </source>
</evidence>
<evidence type="ECO:0000313" key="2">
    <source>
        <dbReference type="EMBL" id="QEX17553.1"/>
    </source>
</evidence>
<sequence length="239" mass="25615">MKNKRTNFARAAIVAVGIALLTTACSTTKETADFKLAPGFLPKPDLLKRGGPGEYAYIYDNTAVSQAGYNKVILEPVMIWTTPNSTLDRVSAEKRQALANDFYGNLYEKLSTHCQMVNIPTPGAIKIRVALVDAEQSDPLANTISTYVPQAHVLNSLTAFAFDDGIGAFAGTATAESYASDATGGPKTGTLLWEAADRRGGANQIGTNTLNSWGDVREAFQAWSEQAAQGLVKRGICYQ</sequence>
<organism evidence="2 3">
    <name type="scientific">Hypericibacter terrae</name>
    <dbReference type="NCBI Taxonomy" id="2602015"/>
    <lineage>
        <taxon>Bacteria</taxon>
        <taxon>Pseudomonadati</taxon>
        <taxon>Pseudomonadota</taxon>
        <taxon>Alphaproteobacteria</taxon>
        <taxon>Rhodospirillales</taxon>
        <taxon>Dongiaceae</taxon>
        <taxon>Hypericibacter</taxon>
    </lineage>
</organism>
<evidence type="ECO:0000256" key="1">
    <source>
        <dbReference type="SAM" id="SignalP"/>
    </source>
</evidence>
<protein>
    <recommendedName>
        <fullName evidence="4">Lipoprotein</fullName>
    </recommendedName>
</protein>
<keyword evidence="1" id="KW-0732">Signal</keyword>
<dbReference type="Pfam" id="PF11769">
    <property type="entry name" value="DUF3313"/>
    <property type="match status" value="1"/>
</dbReference>
<name>A0A5J6MJI2_9PROT</name>
<keyword evidence="3" id="KW-1185">Reference proteome</keyword>
<dbReference type="RefSeq" id="WP_191908103.1">
    <property type="nucleotide sequence ID" value="NZ_CP042906.1"/>
</dbReference>
<evidence type="ECO:0000313" key="3">
    <source>
        <dbReference type="Proteomes" id="UP000326202"/>
    </source>
</evidence>
<dbReference type="EMBL" id="CP042906">
    <property type="protein sequence ID" value="QEX17553.1"/>
    <property type="molecule type" value="Genomic_DNA"/>
</dbReference>
<dbReference type="KEGG" id="htq:FRZ44_28530"/>
<feature type="signal peptide" evidence="1">
    <location>
        <begin position="1"/>
        <end position="26"/>
    </location>
</feature>
<accession>A0A5J6MJI2</accession>
<dbReference type="PROSITE" id="PS51257">
    <property type="entry name" value="PROKAR_LIPOPROTEIN"/>
    <property type="match status" value="1"/>
</dbReference>